<dbReference type="AlphaFoldDB" id="A0A8J2MDV6"/>
<accession>A0A8J2MDV6</accession>
<comment type="caution">
    <text evidence="2">The sequence shown here is derived from an EMBL/GenBank/DDBJ whole genome shotgun (WGS) entry which is preliminary data.</text>
</comment>
<dbReference type="OrthoDB" id="10456607at2759"/>
<keyword evidence="3" id="KW-1185">Reference proteome</keyword>
<feature type="region of interest" description="Disordered" evidence="1">
    <location>
        <begin position="1"/>
        <end position="25"/>
    </location>
</feature>
<proteinExistence type="predicted"/>
<sequence>MLHATNRKDGQIMLHNSGHGKWQKMSDYSDDVETAKHSTIMMAKPTSGFSKNTEFVRRLAIPDKLMCALFQRRQFKS</sequence>
<evidence type="ECO:0000313" key="3">
    <source>
        <dbReference type="Proteomes" id="UP000746747"/>
    </source>
</evidence>
<evidence type="ECO:0000313" key="2">
    <source>
        <dbReference type="EMBL" id="CAG9538903.1"/>
    </source>
</evidence>
<organism evidence="2 3">
    <name type="scientific">Cercopithifilaria johnstoni</name>
    <dbReference type="NCBI Taxonomy" id="2874296"/>
    <lineage>
        <taxon>Eukaryota</taxon>
        <taxon>Metazoa</taxon>
        <taxon>Ecdysozoa</taxon>
        <taxon>Nematoda</taxon>
        <taxon>Chromadorea</taxon>
        <taxon>Rhabditida</taxon>
        <taxon>Spirurina</taxon>
        <taxon>Spiruromorpha</taxon>
        <taxon>Filarioidea</taxon>
        <taxon>Onchocercidae</taxon>
        <taxon>Cercopithifilaria</taxon>
    </lineage>
</organism>
<dbReference type="EMBL" id="CAKAEH010001723">
    <property type="protein sequence ID" value="CAG9538903.1"/>
    <property type="molecule type" value="Genomic_DNA"/>
</dbReference>
<name>A0A8J2MDV6_9BILA</name>
<evidence type="ECO:0000256" key="1">
    <source>
        <dbReference type="SAM" id="MobiDB-lite"/>
    </source>
</evidence>
<feature type="compositionally biased region" description="Basic and acidic residues" evidence="1">
    <location>
        <begin position="1"/>
        <end position="10"/>
    </location>
</feature>
<protein>
    <submittedName>
        <fullName evidence="2">Uncharacterized protein</fullName>
    </submittedName>
</protein>
<dbReference type="Proteomes" id="UP000746747">
    <property type="component" value="Unassembled WGS sequence"/>
</dbReference>
<gene>
    <name evidence="2" type="ORF">CJOHNSTONI_LOCUS8563</name>
</gene>
<reference evidence="2" key="1">
    <citation type="submission" date="2021-09" db="EMBL/GenBank/DDBJ databases">
        <authorList>
            <consortium name="Pathogen Informatics"/>
        </authorList>
    </citation>
    <scope>NUCLEOTIDE SEQUENCE</scope>
</reference>